<evidence type="ECO:0000313" key="3">
    <source>
        <dbReference type="Proteomes" id="UP000053201"/>
    </source>
</evidence>
<dbReference type="InParanoid" id="A0A0L0H507"/>
<reference evidence="2 3" key="1">
    <citation type="submission" date="2009-08" db="EMBL/GenBank/DDBJ databases">
        <title>The Genome Sequence of Spizellomyces punctatus strain DAOM BR117.</title>
        <authorList>
            <consortium name="The Broad Institute Genome Sequencing Platform"/>
            <person name="Russ C."/>
            <person name="Cuomo C."/>
            <person name="Shea T."/>
            <person name="Young S.K."/>
            <person name="Zeng Q."/>
            <person name="Koehrsen M."/>
            <person name="Haas B."/>
            <person name="Borodovsky M."/>
            <person name="Guigo R."/>
            <person name="Alvarado L."/>
            <person name="Berlin A."/>
            <person name="Bochicchio J."/>
            <person name="Borenstein D."/>
            <person name="Chapman S."/>
            <person name="Chen Z."/>
            <person name="Engels R."/>
            <person name="Freedman E."/>
            <person name="Gellesch M."/>
            <person name="Goldberg J."/>
            <person name="Griggs A."/>
            <person name="Gujja S."/>
            <person name="Heiman D."/>
            <person name="Hepburn T."/>
            <person name="Howarth C."/>
            <person name="Jen D."/>
            <person name="Larson L."/>
            <person name="Lewis B."/>
            <person name="Mehta T."/>
            <person name="Park D."/>
            <person name="Pearson M."/>
            <person name="Roberts A."/>
            <person name="Saif S."/>
            <person name="Shenoy N."/>
            <person name="Sisk P."/>
            <person name="Stolte C."/>
            <person name="Sykes S."/>
            <person name="Thomson T."/>
            <person name="Walk T."/>
            <person name="White J."/>
            <person name="Yandava C."/>
            <person name="Burger G."/>
            <person name="Gray M.W."/>
            <person name="Holland P.W.H."/>
            <person name="King N."/>
            <person name="Lang F.B.F."/>
            <person name="Roger A.J."/>
            <person name="Ruiz-Trillo I."/>
            <person name="Lander E."/>
            <person name="Nusbaum C."/>
        </authorList>
    </citation>
    <scope>NUCLEOTIDE SEQUENCE [LARGE SCALE GENOMIC DNA]</scope>
    <source>
        <strain evidence="2 3">DAOM BR117</strain>
    </source>
</reference>
<dbReference type="EMBL" id="KQ257475">
    <property type="protein sequence ID" value="KNC95808.1"/>
    <property type="molecule type" value="Genomic_DNA"/>
</dbReference>
<dbReference type="AlphaFoldDB" id="A0A0L0H507"/>
<keyword evidence="3" id="KW-1185">Reference proteome</keyword>
<gene>
    <name evidence="2" type="ORF">SPPG_08752</name>
</gene>
<evidence type="ECO:0000256" key="1">
    <source>
        <dbReference type="SAM" id="MobiDB-lite"/>
    </source>
</evidence>
<protein>
    <submittedName>
        <fullName evidence="2">Uncharacterized protein</fullName>
    </submittedName>
</protein>
<feature type="region of interest" description="Disordered" evidence="1">
    <location>
        <begin position="191"/>
        <end position="214"/>
    </location>
</feature>
<name>A0A0L0H507_SPIPD</name>
<dbReference type="Proteomes" id="UP000053201">
    <property type="component" value="Unassembled WGS sequence"/>
</dbReference>
<organism evidence="2 3">
    <name type="scientific">Spizellomyces punctatus (strain DAOM BR117)</name>
    <dbReference type="NCBI Taxonomy" id="645134"/>
    <lineage>
        <taxon>Eukaryota</taxon>
        <taxon>Fungi</taxon>
        <taxon>Fungi incertae sedis</taxon>
        <taxon>Chytridiomycota</taxon>
        <taxon>Chytridiomycota incertae sedis</taxon>
        <taxon>Chytridiomycetes</taxon>
        <taxon>Spizellomycetales</taxon>
        <taxon>Spizellomycetaceae</taxon>
        <taxon>Spizellomyces</taxon>
    </lineage>
</organism>
<evidence type="ECO:0000313" key="2">
    <source>
        <dbReference type="EMBL" id="KNC95808.1"/>
    </source>
</evidence>
<sequence length="214" mass="22228">MTMTLATCQTDPILSKGMEMETKLLNQDETVAAQALFKAQLDAFLLMATARRHQQPPTPPPQPADPARTATVTASVKVQQEPKTMATITPNTLALNGYAKLLPATHLTPMPFNDFLAAAVAAAAAANIPTTSLPANATVAATTAAALPSNILPAAVSCTASQRAAQSLPYTTAAASLLSQALFVHTKIEDQVAPAGAPPSPPYDSAFGRKRRKG</sequence>
<accession>A0A0L0H507</accession>
<dbReference type="RefSeq" id="XP_016603848.1">
    <property type="nucleotide sequence ID" value="XM_016756907.1"/>
</dbReference>
<dbReference type="GeneID" id="27691894"/>
<dbReference type="VEuPathDB" id="FungiDB:SPPG_08752"/>
<proteinExistence type="predicted"/>